<feature type="region of interest" description="Disordered" evidence="5">
    <location>
        <begin position="1"/>
        <end position="23"/>
    </location>
</feature>
<feature type="transmembrane region" description="Helical" evidence="6">
    <location>
        <begin position="466"/>
        <end position="488"/>
    </location>
</feature>
<sequence length="672" mass="73007">MEAGETSSSSRKSTSIPGTHPGDRFIRHVASSDLPIREVEPGRFIAELVEPASVWGKTWVRLRRALIGRPLRTAEAAHERIGKAKALAVFSSDALSSTAYATEEILRVLVLAGTAAYAFVQPIGLAIVLLLAIVVFSYRQTIRAYPHGGGTYIVTKDNLGIAPGLLAAGALLSDYVLTVAVSISAGVAAMTSAFPSLYPYRVELAVAAIVLLTVANLRGVRESATIFMLPTYAFIVSIGALILLGLASLAGLGPQPHPIHREVSPPSSPLTLFLILRAFASGSTALTGVEAIADGVPAFKEPQADNARTTLLAMGLILAFLFSGITFLSYHFRLAPNERETIVSQLARTLVDGSPFYYVVQAVTASILFLAANTAFADFPRLGYFLARDRFLPRQFRFQGDRLAFSTGILTLGALTILLVIARHASVAALIPLYAVGVFTAFTLSQTSMVVHWWRSAQGELRRVPWHSLVINAIGAVVTGIVTVVVIVTKFTHGAWIVILLIPALIGMMLAIHRHYVSVAEQLRISSEEARHWLRLLPRRSVAIVPIASLNRASLTALAYARVIADDVTAVHVATEPETGQTLQQRWREAGLTIPLVIVDSPYRELLGPLVAVIEKLHREKGGPLITVVIPEFVPVHWWERLLHTQTAWRLRRALAQIPDLAITMVPYHLRD</sequence>
<reference evidence="7 8" key="1">
    <citation type="journal article" date="2009" name="PLoS ONE">
        <title>Complete genome sequence of the aerobic CO-oxidizing thermophile Thermomicrobium roseum.</title>
        <authorList>
            <person name="Wu D."/>
            <person name="Raymond J."/>
            <person name="Wu M."/>
            <person name="Chatterji S."/>
            <person name="Ren Q."/>
            <person name="Graham J.E."/>
            <person name="Bryant D.A."/>
            <person name="Robb F."/>
            <person name="Colman A."/>
            <person name="Tallon L.J."/>
            <person name="Badger J.H."/>
            <person name="Madupu R."/>
            <person name="Ward N.L."/>
            <person name="Eisen J.A."/>
        </authorList>
    </citation>
    <scope>NUCLEOTIDE SEQUENCE [LARGE SCALE GENOMIC DNA]</scope>
    <source>
        <strain evidence="8">ATCC 27502 / DSM 5159 / P-2</strain>
    </source>
</reference>
<comment type="subcellular location">
    <subcellularLocation>
        <location evidence="1">Membrane</location>
        <topology evidence="1">Multi-pass membrane protein</topology>
    </subcellularLocation>
</comment>
<accession>B9L297</accession>
<dbReference type="EMBL" id="CP001275">
    <property type="protein sequence ID" value="ACM05746.1"/>
    <property type="molecule type" value="Genomic_DNA"/>
</dbReference>
<evidence type="ECO:0000256" key="5">
    <source>
        <dbReference type="SAM" id="MobiDB-lite"/>
    </source>
</evidence>
<dbReference type="HOGENOM" id="CLU_017999_1_1_0"/>
<evidence type="ECO:0000256" key="3">
    <source>
        <dbReference type="ARBA" id="ARBA00022989"/>
    </source>
</evidence>
<feature type="transmembrane region" description="Helical" evidence="6">
    <location>
        <begin position="356"/>
        <end position="382"/>
    </location>
</feature>
<organism evidence="7 8">
    <name type="scientific">Thermomicrobium roseum (strain ATCC 27502 / DSM 5159 / P-2)</name>
    <dbReference type="NCBI Taxonomy" id="309801"/>
    <lineage>
        <taxon>Bacteria</taxon>
        <taxon>Pseudomonadati</taxon>
        <taxon>Thermomicrobiota</taxon>
        <taxon>Thermomicrobia</taxon>
        <taxon>Thermomicrobiales</taxon>
        <taxon>Thermomicrobiaceae</taxon>
        <taxon>Thermomicrobium</taxon>
    </lineage>
</organism>
<feature type="transmembrane region" description="Helical" evidence="6">
    <location>
        <begin position="197"/>
        <end position="217"/>
    </location>
</feature>
<dbReference type="InterPro" id="IPR053153">
    <property type="entry name" value="APC_K+_Transporter"/>
</dbReference>
<protein>
    <submittedName>
        <fullName evidence="7">Putative integral membrane protein</fullName>
    </submittedName>
</protein>
<feature type="transmembrane region" description="Helical" evidence="6">
    <location>
        <begin position="431"/>
        <end position="454"/>
    </location>
</feature>
<dbReference type="Pfam" id="PF13520">
    <property type="entry name" value="AA_permease_2"/>
    <property type="match status" value="1"/>
</dbReference>
<dbReference type="STRING" id="309801.trd_0080"/>
<dbReference type="PANTHER" id="PTHR47704:SF1">
    <property type="entry name" value="POTASSIUM TRANSPORTER KIMA"/>
    <property type="match status" value="1"/>
</dbReference>
<evidence type="ECO:0000256" key="6">
    <source>
        <dbReference type="SAM" id="Phobius"/>
    </source>
</evidence>
<keyword evidence="2 6" id="KW-0812">Transmembrane</keyword>
<feature type="transmembrane region" description="Helical" evidence="6">
    <location>
        <begin position="159"/>
        <end position="185"/>
    </location>
</feature>
<gene>
    <name evidence="7" type="ordered locus">trd_0080</name>
</gene>
<evidence type="ECO:0000313" key="7">
    <source>
        <dbReference type="EMBL" id="ACM05746.1"/>
    </source>
</evidence>
<dbReference type="RefSeq" id="WP_012641493.1">
    <property type="nucleotide sequence ID" value="NC_011959.1"/>
</dbReference>
<feature type="transmembrane region" description="Helical" evidence="6">
    <location>
        <begin position="494"/>
        <end position="512"/>
    </location>
</feature>
<feature type="compositionally biased region" description="Low complexity" evidence="5">
    <location>
        <begin position="1"/>
        <end position="15"/>
    </location>
</feature>
<evidence type="ECO:0000256" key="4">
    <source>
        <dbReference type="ARBA" id="ARBA00023136"/>
    </source>
</evidence>
<feature type="transmembrane region" description="Helical" evidence="6">
    <location>
        <begin position="310"/>
        <end position="330"/>
    </location>
</feature>
<feature type="transmembrane region" description="Helical" evidence="6">
    <location>
        <begin position="116"/>
        <end position="138"/>
    </location>
</feature>
<dbReference type="eggNOG" id="COG0531">
    <property type="taxonomic scope" value="Bacteria"/>
</dbReference>
<feature type="transmembrane region" description="Helical" evidence="6">
    <location>
        <begin position="229"/>
        <end position="250"/>
    </location>
</feature>
<dbReference type="InterPro" id="IPR002293">
    <property type="entry name" value="AA/rel_permease1"/>
</dbReference>
<dbReference type="OrthoDB" id="9759676at2"/>
<keyword evidence="3 6" id="KW-1133">Transmembrane helix</keyword>
<dbReference type="KEGG" id="tro:trd_0080"/>
<feature type="transmembrane region" description="Helical" evidence="6">
    <location>
        <begin position="403"/>
        <end position="425"/>
    </location>
</feature>
<dbReference type="GO" id="GO:0022857">
    <property type="term" value="F:transmembrane transporter activity"/>
    <property type="evidence" value="ECO:0007669"/>
    <property type="project" value="InterPro"/>
</dbReference>
<dbReference type="PANTHER" id="PTHR47704">
    <property type="entry name" value="POTASSIUM TRANSPORTER KIMA"/>
    <property type="match status" value="1"/>
</dbReference>
<dbReference type="Proteomes" id="UP000000447">
    <property type="component" value="Chromosome"/>
</dbReference>
<evidence type="ECO:0000313" key="8">
    <source>
        <dbReference type="Proteomes" id="UP000000447"/>
    </source>
</evidence>
<evidence type="ECO:0000256" key="2">
    <source>
        <dbReference type="ARBA" id="ARBA00022692"/>
    </source>
</evidence>
<dbReference type="GO" id="GO:0016020">
    <property type="term" value="C:membrane"/>
    <property type="evidence" value="ECO:0007669"/>
    <property type="project" value="UniProtKB-SubCell"/>
</dbReference>
<keyword evidence="4 6" id="KW-0472">Membrane</keyword>
<keyword evidence="8" id="KW-1185">Reference proteome</keyword>
<evidence type="ECO:0000256" key="1">
    <source>
        <dbReference type="ARBA" id="ARBA00004141"/>
    </source>
</evidence>
<dbReference type="AlphaFoldDB" id="B9L297"/>
<dbReference type="Gene3D" id="1.20.1740.10">
    <property type="entry name" value="Amino acid/polyamine transporter I"/>
    <property type="match status" value="1"/>
</dbReference>
<proteinExistence type="predicted"/>
<name>B9L297_THERP</name>